<dbReference type="InterPro" id="IPR019575">
    <property type="entry name" value="Nuop51_4Fe4S-bd"/>
</dbReference>
<dbReference type="Gene3D" id="6.10.250.1450">
    <property type="match status" value="1"/>
</dbReference>
<proteinExistence type="inferred from homology"/>
<dbReference type="InterPro" id="IPR037207">
    <property type="entry name" value="Nuop51_4Fe4S-bd_sf"/>
</dbReference>
<dbReference type="Gene3D" id="1.20.1440.230">
    <property type="entry name" value="NADH-ubiquinone oxidoreductase 51kDa subunit, iron-sulphur binding domain"/>
    <property type="match status" value="1"/>
</dbReference>
<accession>A0A7X6DLM0</accession>
<evidence type="ECO:0000313" key="8">
    <source>
        <dbReference type="Proteomes" id="UP000534783"/>
    </source>
</evidence>
<dbReference type="InterPro" id="IPR019554">
    <property type="entry name" value="Soluble_ligand-bd"/>
</dbReference>
<dbReference type="SUPFAM" id="SSF142984">
    <property type="entry name" value="Nqo1 middle domain-like"/>
    <property type="match status" value="1"/>
</dbReference>
<dbReference type="SUPFAM" id="SSF140490">
    <property type="entry name" value="Nqo1C-terminal domain-like"/>
    <property type="match status" value="1"/>
</dbReference>
<dbReference type="InterPro" id="IPR011538">
    <property type="entry name" value="Nuo51_FMN-bd"/>
</dbReference>
<comment type="similarity">
    <text evidence="1">Belongs to the complex I 51 kDa subunit family.</text>
</comment>
<dbReference type="Proteomes" id="UP000534783">
    <property type="component" value="Unassembled WGS sequence"/>
</dbReference>
<evidence type="ECO:0000256" key="3">
    <source>
        <dbReference type="ARBA" id="ARBA00022723"/>
    </source>
</evidence>
<evidence type="ECO:0000256" key="5">
    <source>
        <dbReference type="ARBA" id="ARBA00023014"/>
    </source>
</evidence>
<dbReference type="SUPFAM" id="SSF142019">
    <property type="entry name" value="Nqo1 FMN-binding domain-like"/>
    <property type="match status" value="1"/>
</dbReference>
<dbReference type="EMBL" id="VTOW01000001">
    <property type="protein sequence ID" value="NKE69492.1"/>
    <property type="molecule type" value="Genomic_DNA"/>
</dbReference>
<keyword evidence="5" id="KW-0411">Iron-sulfur</keyword>
<evidence type="ECO:0000259" key="6">
    <source>
        <dbReference type="SMART" id="SM00928"/>
    </source>
</evidence>
<reference evidence="7 8" key="1">
    <citation type="journal article" date="2020" name="Nature">
        <title>Bacterial chemolithoautotrophy via manganese oxidation.</title>
        <authorList>
            <person name="Yu H."/>
            <person name="Leadbetter J.R."/>
        </authorList>
    </citation>
    <scope>NUCLEOTIDE SEQUENCE [LARGE SCALE GENOMIC DNA]</scope>
    <source>
        <strain evidence="7 8">Mn-1</strain>
    </source>
</reference>
<dbReference type="SMART" id="SM00928">
    <property type="entry name" value="NADH_4Fe-4S"/>
    <property type="match status" value="1"/>
</dbReference>
<keyword evidence="8" id="KW-1185">Reference proteome</keyword>
<evidence type="ECO:0000256" key="4">
    <source>
        <dbReference type="ARBA" id="ARBA00023004"/>
    </source>
</evidence>
<keyword evidence="3" id="KW-0479">Metal-binding</keyword>
<evidence type="ECO:0000313" key="7">
    <source>
        <dbReference type="EMBL" id="NKE69492.1"/>
    </source>
</evidence>
<dbReference type="GO" id="GO:0051539">
    <property type="term" value="F:4 iron, 4 sulfur cluster binding"/>
    <property type="evidence" value="ECO:0007669"/>
    <property type="project" value="UniProtKB-KW"/>
</dbReference>
<dbReference type="GO" id="GO:0046872">
    <property type="term" value="F:metal ion binding"/>
    <property type="evidence" value="ECO:0007669"/>
    <property type="project" value="UniProtKB-KW"/>
</dbReference>
<dbReference type="RefSeq" id="WP_168057789.1">
    <property type="nucleotide sequence ID" value="NZ_VTOW01000001.1"/>
</dbReference>
<dbReference type="Gene3D" id="3.10.20.600">
    <property type="match status" value="1"/>
</dbReference>
<dbReference type="Gene3D" id="3.40.50.11540">
    <property type="entry name" value="NADH-ubiquinone oxidoreductase 51kDa subunit"/>
    <property type="match status" value="1"/>
</dbReference>
<name>A0A7X6DLM0_9BACT</name>
<dbReference type="InterPro" id="IPR037225">
    <property type="entry name" value="Nuo51_FMN-bd_sf"/>
</dbReference>
<gene>
    <name evidence="7" type="ORF">MNODULE_01835</name>
</gene>
<keyword evidence="7" id="KW-0830">Ubiquinone</keyword>
<dbReference type="Pfam" id="PF01512">
    <property type="entry name" value="Complex1_51K"/>
    <property type="match status" value="1"/>
</dbReference>
<dbReference type="AlphaFoldDB" id="A0A7X6DLM0"/>
<sequence length="468" mass="51522">MSDQKTMEQKILLQHEEPLKTLDDYLARGGFQALKKALGMTQMQVIDEIKRSSLRGRGGAGFPTGIKWEGVYKKQADILGMIPTKYLVCNGSEGEPGTYKDRYLIQKNPYSLIEGMMIASYAIGTYKAIICIKEIFKKEIAILQRALKECADAGYIGDNVMGTGRNLPLELGFGPDSYLLGEDRAQLEVLEGKPAWPRAKGMIPVEYGLFGQPTVVNNVETLSTVPYIILRGADWFKSIGTADTAGTMIFTLTGDVNRPGMYELPMGTSLRTLIEVYGGGAKLDRHIRAVFSGPTNAVIPADKLDTPLDFASMRKIPSGIGSGGFIVYDDTACILKAGLNFARFLAIESCGQCASCKTGTGRIAHRLGLIEEGKGTEQDVFAILEDCLHTKGSGRCYLVTETGIDISSIFYNFPDDVVEHLEYGCLKDRHLPLPKIKDFDEATHTFTFDENYFDRSFAEGRYIIEPAL</sequence>
<protein>
    <submittedName>
        <fullName evidence="7">NADH ubiquinone oxidoreductase</fullName>
    </submittedName>
</protein>
<feature type="domain" description="NADH-ubiquinone oxidoreductase 51kDa subunit iron-sulphur binding" evidence="6">
    <location>
        <begin position="335"/>
        <end position="380"/>
    </location>
</feature>
<evidence type="ECO:0000256" key="1">
    <source>
        <dbReference type="ARBA" id="ARBA00007523"/>
    </source>
</evidence>
<dbReference type="Pfam" id="PF10531">
    <property type="entry name" value="SLBB"/>
    <property type="match status" value="1"/>
</dbReference>
<keyword evidence="2" id="KW-0004">4Fe-4S</keyword>
<dbReference type="Pfam" id="PF10589">
    <property type="entry name" value="NADH_4Fe-4S"/>
    <property type="match status" value="1"/>
</dbReference>
<dbReference type="PANTHER" id="PTHR43578">
    <property type="entry name" value="NADH-QUINONE OXIDOREDUCTASE SUBUNIT F"/>
    <property type="match status" value="1"/>
</dbReference>
<dbReference type="PANTHER" id="PTHR43578:SF3">
    <property type="entry name" value="NADH-QUINONE OXIDOREDUCTASE SUBUNIT F"/>
    <property type="match status" value="1"/>
</dbReference>
<organism evidence="7 8">
    <name type="scientific">Candidatus Manganitrophus noduliformans</name>
    <dbReference type="NCBI Taxonomy" id="2606439"/>
    <lineage>
        <taxon>Bacteria</taxon>
        <taxon>Pseudomonadati</taxon>
        <taxon>Nitrospirota</taxon>
        <taxon>Nitrospiria</taxon>
        <taxon>Candidatus Troglogloeales</taxon>
        <taxon>Candidatus Manganitrophaceae</taxon>
        <taxon>Candidatus Manganitrophus</taxon>
    </lineage>
</organism>
<keyword evidence="4" id="KW-0408">Iron</keyword>
<evidence type="ECO:0000256" key="2">
    <source>
        <dbReference type="ARBA" id="ARBA00022485"/>
    </source>
</evidence>
<comment type="caution">
    <text evidence="7">The sequence shown here is derived from an EMBL/GenBank/DDBJ whole genome shotgun (WGS) entry which is preliminary data.</text>
</comment>